<comment type="caution">
    <text evidence="1">The sequence shown here is derived from an EMBL/GenBank/DDBJ whole genome shotgun (WGS) entry which is preliminary data.</text>
</comment>
<accession>A0A928BTY3</accession>
<dbReference type="Proteomes" id="UP000763088">
    <property type="component" value="Unassembled WGS sequence"/>
</dbReference>
<evidence type="ECO:0000313" key="1">
    <source>
        <dbReference type="EMBL" id="MBE6266047.1"/>
    </source>
</evidence>
<organism evidence="1 2">
    <name type="scientific">Xylanibacter ruminicola</name>
    <name type="common">Prevotella ruminicola</name>
    <dbReference type="NCBI Taxonomy" id="839"/>
    <lineage>
        <taxon>Bacteria</taxon>
        <taxon>Pseudomonadati</taxon>
        <taxon>Bacteroidota</taxon>
        <taxon>Bacteroidia</taxon>
        <taxon>Bacteroidales</taxon>
        <taxon>Prevotellaceae</taxon>
        <taxon>Xylanibacter</taxon>
    </lineage>
</organism>
<name>A0A928BTY3_XYLRU</name>
<reference evidence="1" key="1">
    <citation type="submission" date="2019-04" db="EMBL/GenBank/DDBJ databases">
        <title>Evolution of Biomass-Degrading Anaerobic Consortia Revealed by Metagenomics.</title>
        <authorList>
            <person name="Peng X."/>
        </authorList>
    </citation>
    <scope>NUCLEOTIDE SEQUENCE</scope>
    <source>
        <strain evidence="1">SIG141</strain>
    </source>
</reference>
<proteinExistence type="predicted"/>
<evidence type="ECO:0000313" key="2">
    <source>
        <dbReference type="Proteomes" id="UP000763088"/>
    </source>
</evidence>
<protein>
    <submittedName>
        <fullName evidence="1">Uncharacterized protein</fullName>
    </submittedName>
</protein>
<sequence length="186" mass="22233">MYLSDAILAMEMNLRSTCMMLEVVRRQQLKRVMDEHYLPMQDFLADLEEHIDERSDAEMCLDYMKRLYKGLKHADEHVALAGRNQIIEDPEEANLADMLFGGVEHNFPDNLARCARECYDAYQRMLPVQSDDSDETRHKWIAEVMHEFERIARKHSVNLLLNSKWRINEGYLMEWLNYKFWEIVKD</sequence>
<gene>
    <name evidence="1" type="ORF">E7102_06225</name>
</gene>
<dbReference type="EMBL" id="SUYD01000006">
    <property type="protein sequence ID" value="MBE6266047.1"/>
    <property type="molecule type" value="Genomic_DNA"/>
</dbReference>
<dbReference type="AlphaFoldDB" id="A0A928BTY3"/>